<evidence type="ECO:0000313" key="1">
    <source>
        <dbReference type="EMBL" id="TKR97767.1"/>
    </source>
</evidence>
<sequence>MKKHKMDVCGLLETKLLPSKVASFQKFRLRHWQQLSNANVANTARIVVFWNPSTVKVDLLSSSAQAVHLSISCLISHISFKATFVYGFNTITARRSLWEDLRSWNSNSPWMVLGDFNSMLSSVDKHNGSAVSSYETSDFRDCCSDLGLHDANFTGCHFSWTNGSVWCKLDRVLINPAWFSLQHLTHVHFDPPVPRTVSSCWSSSVYGTPMYILYRKLKLLKGPLKELNRLHFSHISKRVYQIESKLEQLQVSFQLDRANQLLLDQDKLLRSKLSFLKFVENQFFSQKIKCKFLKESDRGSKFFHVLMGQNHRRNFIPAIMCRNGNLSDSLKAVGDEFVAYYQQLLGSSKSTIPIDSVVIRCGPCLPSSSHSLLLSPVSAEDIRQAALQGIVSPMQNAFLGGRYMSDNINLVQELLRHQLGFPAAFVKLVMQCVSSASYSVAINGDIHGFLAGHSGVRQGDPLSPYLFICCMEYFSRMLMLASQQGVFRFHPKCAMQAIISVILRAMLEYFDFSSSDMHNIPVWVKFPNLPLKCWSLKCLSKIASVLGERIKSDMLTSSMSRLLYVKVLVKVNLLSNLPYSIEVTLPNGSILHQQVVYETLP</sequence>
<dbReference type="Gene3D" id="3.60.10.10">
    <property type="entry name" value="Endonuclease/exonuclease/phosphatase"/>
    <property type="match status" value="1"/>
</dbReference>
<evidence type="ECO:0008006" key="2">
    <source>
        <dbReference type="Google" id="ProtNLM"/>
    </source>
</evidence>
<dbReference type="InterPro" id="IPR036691">
    <property type="entry name" value="Endo/exonu/phosph_ase_sf"/>
</dbReference>
<dbReference type="PANTHER" id="PTHR31286:SF180">
    <property type="entry name" value="OS10G0362600 PROTEIN"/>
    <property type="match status" value="1"/>
</dbReference>
<reference evidence="1" key="1">
    <citation type="submission" date="2018-10" db="EMBL/GenBank/DDBJ databases">
        <title>Population genomic analysis revealed the cold adaptation of white poplar.</title>
        <authorList>
            <person name="Liu Y.-J."/>
        </authorList>
    </citation>
    <scope>NUCLEOTIDE SEQUENCE [LARGE SCALE GENOMIC DNA]</scope>
    <source>
        <strain evidence="1">PAL-ZL1</strain>
    </source>
</reference>
<dbReference type="PANTHER" id="PTHR31286">
    <property type="entry name" value="GLYCINE-RICH CELL WALL STRUCTURAL PROTEIN 1.8-LIKE"/>
    <property type="match status" value="1"/>
</dbReference>
<dbReference type="SUPFAM" id="SSF56219">
    <property type="entry name" value="DNase I-like"/>
    <property type="match status" value="1"/>
</dbReference>
<name>A0A4U5PL35_POPAL</name>
<accession>A0A4U5PL35</accession>
<dbReference type="EMBL" id="RCHU01000714">
    <property type="protein sequence ID" value="TKR97767.1"/>
    <property type="molecule type" value="Genomic_DNA"/>
</dbReference>
<protein>
    <recommendedName>
        <fullName evidence="2">Reverse transcriptase domain-containing protein</fullName>
    </recommendedName>
</protein>
<dbReference type="STRING" id="43335.A0A4U5PL35"/>
<organism evidence="1">
    <name type="scientific">Populus alba</name>
    <name type="common">White poplar</name>
    <dbReference type="NCBI Taxonomy" id="43335"/>
    <lineage>
        <taxon>Eukaryota</taxon>
        <taxon>Viridiplantae</taxon>
        <taxon>Streptophyta</taxon>
        <taxon>Embryophyta</taxon>
        <taxon>Tracheophyta</taxon>
        <taxon>Spermatophyta</taxon>
        <taxon>Magnoliopsida</taxon>
        <taxon>eudicotyledons</taxon>
        <taxon>Gunneridae</taxon>
        <taxon>Pentapetalae</taxon>
        <taxon>rosids</taxon>
        <taxon>fabids</taxon>
        <taxon>Malpighiales</taxon>
        <taxon>Salicaceae</taxon>
        <taxon>Saliceae</taxon>
        <taxon>Populus</taxon>
    </lineage>
</organism>
<dbReference type="InterPro" id="IPR040256">
    <property type="entry name" value="At4g02000-like"/>
</dbReference>
<dbReference type="AlphaFoldDB" id="A0A4U5PL35"/>
<gene>
    <name evidence="1" type="ORF">D5086_0000209670</name>
</gene>
<proteinExistence type="predicted"/>
<comment type="caution">
    <text evidence="1">The sequence shown here is derived from an EMBL/GenBank/DDBJ whole genome shotgun (WGS) entry which is preliminary data.</text>
</comment>